<proteinExistence type="predicted"/>
<comment type="caution">
    <text evidence="2">The sequence shown here is derived from an EMBL/GenBank/DDBJ whole genome shotgun (WGS) entry which is preliminary data.</text>
</comment>
<evidence type="ECO:0000313" key="2">
    <source>
        <dbReference type="EMBL" id="VTT78218.1"/>
    </source>
</evidence>
<evidence type="ECO:0000256" key="1">
    <source>
        <dbReference type="SAM" id="MobiDB-lite"/>
    </source>
</evidence>
<sequence length="270" mass="29313">MASSPTIPPVAPDPFDLGVHTPANLNRRARAALLQNSPAVVNSLIGVSPRPERTAQTPSSPLNAAATAAATERAERANPASTPEQQPISIIESANDLTRKHAEEYNAKLMVFQAFCAKLEEATKQFASGPQRRFAQKFVDSVLDAWKRELSSEVPASKPTYSSVAAAASLPADRTRTAHQHHHHQQHRQSDPPHRQGQQATIAALPRQDLRVFARLEAGAPARVHSGSAIRTLIKEKLGTVSDKVRQVFQVRSGWAVLTADHETRPPSGR</sequence>
<reference evidence="2" key="1">
    <citation type="submission" date="2019-05" db="EMBL/GenBank/DDBJ databases">
        <authorList>
            <person name="Piombo E."/>
        </authorList>
    </citation>
    <scope>NUCLEOTIDE SEQUENCE</scope>
    <source>
        <strain evidence="2">C2S</strain>
    </source>
</reference>
<feature type="compositionally biased region" description="Basic residues" evidence="1">
    <location>
        <begin position="177"/>
        <end position="187"/>
    </location>
</feature>
<dbReference type="EMBL" id="CABFJX010000391">
    <property type="protein sequence ID" value="VTT78218.1"/>
    <property type="molecule type" value="Genomic_DNA"/>
</dbReference>
<dbReference type="Proteomes" id="UP000760494">
    <property type="component" value="Unassembled WGS sequence"/>
</dbReference>
<dbReference type="AlphaFoldDB" id="A0A9Q9UE22"/>
<gene>
    <name evidence="2" type="ORF">C2S_10938</name>
</gene>
<evidence type="ECO:0000313" key="3">
    <source>
        <dbReference type="Proteomes" id="UP000760494"/>
    </source>
</evidence>
<protein>
    <submittedName>
        <fullName evidence="2">Uncharacterized protein</fullName>
    </submittedName>
</protein>
<feature type="region of interest" description="Disordered" evidence="1">
    <location>
        <begin position="169"/>
        <end position="200"/>
    </location>
</feature>
<accession>A0A9Q9UE22</accession>
<feature type="compositionally biased region" description="Polar residues" evidence="1">
    <location>
        <begin position="79"/>
        <end position="88"/>
    </location>
</feature>
<name>A0A9Q9UE22_FUSFU</name>
<feature type="region of interest" description="Disordered" evidence="1">
    <location>
        <begin position="49"/>
        <end position="88"/>
    </location>
</feature>
<organism evidence="2 3">
    <name type="scientific">Fusarium fujikuroi</name>
    <name type="common">Bakanae and foot rot disease fungus</name>
    <name type="synonym">Gibberella fujikuroi</name>
    <dbReference type="NCBI Taxonomy" id="5127"/>
    <lineage>
        <taxon>Eukaryota</taxon>
        <taxon>Fungi</taxon>
        <taxon>Dikarya</taxon>
        <taxon>Ascomycota</taxon>
        <taxon>Pezizomycotina</taxon>
        <taxon>Sordariomycetes</taxon>
        <taxon>Hypocreomycetidae</taxon>
        <taxon>Hypocreales</taxon>
        <taxon>Nectriaceae</taxon>
        <taxon>Fusarium</taxon>
        <taxon>Fusarium fujikuroi species complex</taxon>
    </lineage>
</organism>